<evidence type="ECO:0000256" key="9">
    <source>
        <dbReference type="RuleBase" id="RU003357"/>
    </source>
</evidence>
<dbReference type="Proteomes" id="UP001597438">
    <property type="component" value="Unassembled WGS sequence"/>
</dbReference>
<evidence type="ECO:0000259" key="11">
    <source>
        <dbReference type="Pfam" id="PF00593"/>
    </source>
</evidence>
<keyword evidence="6 8" id="KW-0472">Membrane</keyword>
<evidence type="ECO:0000256" key="5">
    <source>
        <dbReference type="ARBA" id="ARBA00023077"/>
    </source>
</evidence>
<protein>
    <submittedName>
        <fullName evidence="13">SusC/RagA family TonB-linked outer membrane protein</fullName>
    </submittedName>
</protein>
<gene>
    <name evidence="13" type="ORF">ACFSYS_19130</name>
</gene>
<dbReference type="Gene3D" id="2.170.130.10">
    <property type="entry name" value="TonB-dependent receptor, plug domain"/>
    <property type="match status" value="1"/>
</dbReference>
<evidence type="ECO:0000256" key="8">
    <source>
        <dbReference type="PROSITE-ProRule" id="PRU01360"/>
    </source>
</evidence>
<dbReference type="InterPro" id="IPR012910">
    <property type="entry name" value="Plug_dom"/>
</dbReference>
<feature type="signal peptide" evidence="10">
    <location>
        <begin position="1"/>
        <end position="25"/>
    </location>
</feature>
<keyword evidence="7 8" id="KW-0998">Cell outer membrane</keyword>
<feature type="domain" description="TonB-dependent receptor plug" evidence="12">
    <location>
        <begin position="127"/>
        <end position="249"/>
    </location>
</feature>
<evidence type="ECO:0000256" key="1">
    <source>
        <dbReference type="ARBA" id="ARBA00004571"/>
    </source>
</evidence>
<keyword evidence="5 9" id="KW-0798">TonB box</keyword>
<dbReference type="InterPro" id="IPR023997">
    <property type="entry name" value="TonB-dep_OMP_SusC/RagA_CS"/>
</dbReference>
<evidence type="ECO:0000259" key="12">
    <source>
        <dbReference type="Pfam" id="PF07715"/>
    </source>
</evidence>
<proteinExistence type="inferred from homology"/>
<dbReference type="SUPFAM" id="SSF49464">
    <property type="entry name" value="Carboxypeptidase regulatory domain-like"/>
    <property type="match status" value="1"/>
</dbReference>
<comment type="subcellular location">
    <subcellularLocation>
        <location evidence="1 8">Cell outer membrane</location>
        <topology evidence="1 8">Multi-pass membrane protein</topology>
    </subcellularLocation>
</comment>
<dbReference type="Gene3D" id="2.60.40.1120">
    <property type="entry name" value="Carboxypeptidase-like, regulatory domain"/>
    <property type="match status" value="1"/>
</dbReference>
<evidence type="ECO:0000313" key="14">
    <source>
        <dbReference type="Proteomes" id="UP001597438"/>
    </source>
</evidence>
<feature type="chain" id="PRO_5045144162" evidence="10">
    <location>
        <begin position="26"/>
        <end position="1039"/>
    </location>
</feature>
<dbReference type="InterPro" id="IPR000531">
    <property type="entry name" value="Beta-barrel_TonB"/>
</dbReference>
<dbReference type="SUPFAM" id="SSF56935">
    <property type="entry name" value="Porins"/>
    <property type="match status" value="1"/>
</dbReference>
<evidence type="ECO:0000256" key="10">
    <source>
        <dbReference type="SAM" id="SignalP"/>
    </source>
</evidence>
<evidence type="ECO:0000256" key="6">
    <source>
        <dbReference type="ARBA" id="ARBA00023136"/>
    </source>
</evidence>
<organism evidence="13 14">
    <name type="scientific">Christiangramia antarctica</name>
    <dbReference type="NCBI Taxonomy" id="2058158"/>
    <lineage>
        <taxon>Bacteria</taxon>
        <taxon>Pseudomonadati</taxon>
        <taxon>Bacteroidota</taxon>
        <taxon>Flavobacteriia</taxon>
        <taxon>Flavobacteriales</taxon>
        <taxon>Flavobacteriaceae</taxon>
        <taxon>Christiangramia</taxon>
    </lineage>
</organism>
<dbReference type="Pfam" id="PF00593">
    <property type="entry name" value="TonB_dep_Rec_b-barrel"/>
    <property type="match status" value="1"/>
</dbReference>
<dbReference type="NCBIfam" id="TIGR04057">
    <property type="entry name" value="SusC_RagA_signa"/>
    <property type="match status" value="1"/>
</dbReference>
<dbReference type="Pfam" id="PF13715">
    <property type="entry name" value="CarbopepD_reg_2"/>
    <property type="match status" value="1"/>
</dbReference>
<comment type="caution">
    <text evidence="13">The sequence shown here is derived from an EMBL/GenBank/DDBJ whole genome shotgun (WGS) entry which is preliminary data.</text>
</comment>
<dbReference type="InterPro" id="IPR037066">
    <property type="entry name" value="Plug_dom_sf"/>
</dbReference>
<evidence type="ECO:0000313" key="13">
    <source>
        <dbReference type="EMBL" id="MFD2835413.1"/>
    </source>
</evidence>
<feature type="domain" description="TonB-dependent receptor-like beta-barrel" evidence="11">
    <location>
        <begin position="373"/>
        <end position="781"/>
    </location>
</feature>
<keyword evidence="2 8" id="KW-0813">Transport</keyword>
<dbReference type="EMBL" id="JBHUOJ010000040">
    <property type="protein sequence ID" value="MFD2835413.1"/>
    <property type="molecule type" value="Genomic_DNA"/>
</dbReference>
<sequence>MEVHSKYKACIYFIFLFCLSFNAGAFTNDLFEQQGIPVSGTVRSTGGEPLLGVNVILKGTDVGAMTDFDGHFEITIPNTDAVLVFSYIGFKTKEVSVGLNTSFNIELEANMSELSEVVLIGYGSQRKSDLTGAVSSVSSEELQAVPATSFEQALQGRAAGVQVTQTTGVPGGETNIRIRGTSSVNASSEPLYVIDGMLVNSNGNETSVGGRGPRIGPLATINPNDIESIEILKDASATAIYGSRGANGVILITTKKGKEGKGTISFNAYYGVQEVSKKLDLLNAGQYAELVNEAAINAGRTPVYVNPSSLGKGTDWQEELFRMAPIADYQISFAGGDEKTSYSLSGGYFTQDGIVIGSDFERYSFRVNLERQLNDKLSIGNNLSYARINSNGVLTGAGQINAGVISNALQINPILPVYNPNDPGGYTFEHDRKEGIANPVAEAKEYESNTTTSRLLGNIFADYEIISGLKFRTSFGIDALTTKSNTFGPNFLKQSENSKGEASVSSLNALTWLNENTLTYNKSFNNTDNLTALLGFTMQEFKNESLSAVAFGFPDGRTGYHNLAAAENPQNPVNNELGWSLISYLGRVNYSLADKYLFTVSGRVDGSSKFAEGNKYGFFPSGAFAWKVINEPFMKDNEFFYNLKLRLSYGVLGNQSIGPYNSLSLIAPFGEGVFNFGSGEPTIFYGQEPTSYPNKDLKWETTRQANLGVDLSILEGRLSLTADFYDKKTSDLLLGTPIPFTSGFQTTLLNVGNVKNRGFGIELRGDILTGEFGWNASGNLSVNRNEITNLARDEDINLLVGGSILREGMPIGTFEGYAFDGIFQSDEEAASSAALRGQTAQAGDRKYKDLSGPEGVPDGFIDEFDRTVIGTAEADFTWGLSNEFTYRNFSLNVFFQGSEGNDMVNLNLVNLENLNGQQNVLAEAGLNRWTPETTNNRYPQARANESFNSAFSSRFVEDASYVRLKNLTFGYTVPDTFMSKVGIERLRVYASATNLFTITDYSGYDPEGNAYGGTTNIVGIDSGNYPQTKTYTFGINLGF</sequence>
<name>A0ABW5XA15_9FLAO</name>
<dbReference type="InterPro" id="IPR008969">
    <property type="entry name" value="CarboxyPept-like_regulatory"/>
</dbReference>
<keyword evidence="4 8" id="KW-0812">Transmembrane</keyword>
<keyword evidence="14" id="KW-1185">Reference proteome</keyword>
<dbReference type="PROSITE" id="PS52016">
    <property type="entry name" value="TONB_DEPENDENT_REC_3"/>
    <property type="match status" value="1"/>
</dbReference>
<keyword evidence="3 8" id="KW-1134">Transmembrane beta strand</keyword>
<evidence type="ECO:0000256" key="4">
    <source>
        <dbReference type="ARBA" id="ARBA00022692"/>
    </source>
</evidence>
<dbReference type="InterPro" id="IPR023996">
    <property type="entry name" value="TonB-dep_OMP_SusC/RagA"/>
</dbReference>
<comment type="similarity">
    <text evidence="8 9">Belongs to the TonB-dependent receptor family.</text>
</comment>
<reference evidence="14" key="1">
    <citation type="journal article" date="2019" name="Int. J. Syst. Evol. Microbiol.">
        <title>The Global Catalogue of Microorganisms (GCM) 10K type strain sequencing project: providing services to taxonomists for standard genome sequencing and annotation.</title>
        <authorList>
            <consortium name="The Broad Institute Genomics Platform"/>
            <consortium name="The Broad Institute Genome Sequencing Center for Infectious Disease"/>
            <person name="Wu L."/>
            <person name="Ma J."/>
        </authorList>
    </citation>
    <scope>NUCLEOTIDE SEQUENCE [LARGE SCALE GENOMIC DNA]</scope>
    <source>
        <strain evidence="14">KCTC 52925</strain>
    </source>
</reference>
<dbReference type="NCBIfam" id="TIGR04056">
    <property type="entry name" value="OMP_RagA_SusC"/>
    <property type="match status" value="1"/>
</dbReference>
<keyword evidence="10" id="KW-0732">Signal</keyword>
<evidence type="ECO:0000256" key="2">
    <source>
        <dbReference type="ARBA" id="ARBA00022448"/>
    </source>
</evidence>
<dbReference type="RefSeq" id="WP_251742506.1">
    <property type="nucleotide sequence ID" value="NZ_JBHUOJ010000040.1"/>
</dbReference>
<accession>A0ABW5XA15</accession>
<evidence type="ECO:0000256" key="7">
    <source>
        <dbReference type="ARBA" id="ARBA00023237"/>
    </source>
</evidence>
<dbReference type="Gene3D" id="2.40.170.20">
    <property type="entry name" value="TonB-dependent receptor, beta-barrel domain"/>
    <property type="match status" value="1"/>
</dbReference>
<dbReference type="Pfam" id="PF07715">
    <property type="entry name" value="Plug"/>
    <property type="match status" value="1"/>
</dbReference>
<evidence type="ECO:0000256" key="3">
    <source>
        <dbReference type="ARBA" id="ARBA00022452"/>
    </source>
</evidence>
<dbReference type="InterPro" id="IPR039426">
    <property type="entry name" value="TonB-dep_rcpt-like"/>
</dbReference>
<dbReference type="InterPro" id="IPR036942">
    <property type="entry name" value="Beta-barrel_TonB_sf"/>
</dbReference>